<comment type="caution">
    <text evidence="1">The sequence shown here is derived from an EMBL/GenBank/DDBJ whole genome shotgun (WGS) entry which is preliminary data.</text>
</comment>
<dbReference type="Proteomes" id="UP000316759">
    <property type="component" value="Unassembled WGS sequence"/>
</dbReference>
<dbReference type="EMBL" id="SUNJ01006323">
    <property type="protein sequence ID" value="TPP62901.1"/>
    <property type="molecule type" value="Genomic_DNA"/>
</dbReference>
<sequence length="134" mass="15246">MSTLTNQTRYVRDVRQSLRSNRQDRESVFSPEDISPDGEIRAPVLLGVRRDLTVNNGPEGLFGVCHRVYRVLYQVRLGPARECQKHRSRQSVLGDISDFYHTVSFPATPKEFSSLLFFSICPFKSPDTRGCALP</sequence>
<keyword evidence="2" id="KW-1185">Reference proteome</keyword>
<reference evidence="1 2" key="1">
    <citation type="submission" date="2019-04" db="EMBL/GenBank/DDBJ databases">
        <title>Annotation for the trematode Fasciola gigantica.</title>
        <authorList>
            <person name="Choi Y.-J."/>
        </authorList>
    </citation>
    <scope>NUCLEOTIDE SEQUENCE [LARGE SCALE GENOMIC DNA]</scope>
    <source>
        <strain evidence="1">Uganda_cow_1</strain>
    </source>
</reference>
<evidence type="ECO:0000313" key="2">
    <source>
        <dbReference type="Proteomes" id="UP000316759"/>
    </source>
</evidence>
<dbReference type="OrthoDB" id="6250448at2759"/>
<dbReference type="AlphaFoldDB" id="A0A504YRJ1"/>
<proteinExistence type="predicted"/>
<accession>A0A504YRJ1</accession>
<protein>
    <submittedName>
        <fullName evidence="1">Uncharacterized protein</fullName>
    </submittedName>
</protein>
<gene>
    <name evidence="1" type="ORF">FGIG_11957</name>
</gene>
<name>A0A504YRJ1_FASGI</name>
<organism evidence="1 2">
    <name type="scientific">Fasciola gigantica</name>
    <name type="common">Giant liver fluke</name>
    <dbReference type="NCBI Taxonomy" id="46835"/>
    <lineage>
        <taxon>Eukaryota</taxon>
        <taxon>Metazoa</taxon>
        <taxon>Spiralia</taxon>
        <taxon>Lophotrochozoa</taxon>
        <taxon>Platyhelminthes</taxon>
        <taxon>Trematoda</taxon>
        <taxon>Digenea</taxon>
        <taxon>Plagiorchiida</taxon>
        <taxon>Echinostomata</taxon>
        <taxon>Echinostomatoidea</taxon>
        <taxon>Fasciolidae</taxon>
        <taxon>Fasciola</taxon>
    </lineage>
</organism>
<evidence type="ECO:0000313" key="1">
    <source>
        <dbReference type="EMBL" id="TPP62901.1"/>
    </source>
</evidence>